<keyword evidence="2" id="KW-1185">Reference proteome</keyword>
<evidence type="ECO:0000256" key="1">
    <source>
        <dbReference type="SAM" id="Phobius"/>
    </source>
</evidence>
<proteinExistence type="predicted"/>
<protein>
    <submittedName>
        <fullName evidence="3">Uncharacterized protein</fullName>
    </submittedName>
</protein>
<dbReference type="WBParaSite" id="Hba_20860">
    <property type="protein sequence ID" value="Hba_20860"/>
    <property type="gene ID" value="Hba_20860"/>
</dbReference>
<dbReference type="Proteomes" id="UP000095283">
    <property type="component" value="Unplaced"/>
</dbReference>
<accession>A0A1I7XSR0</accession>
<evidence type="ECO:0000313" key="3">
    <source>
        <dbReference type="WBParaSite" id="Hba_20860"/>
    </source>
</evidence>
<name>A0A1I7XSR0_HETBA</name>
<reference evidence="3" key="1">
    <citation type="submission" date="2016-11" db="UniProtKB">
        <authorList>
            <consortium name="WormBaseParasite"/>
        </authorList>
    </citation>
    <scope>IDENTIFICATION</scope>
</reference>
<keyword evidence="1" id="KW-1133">Transmembrane helix</keyword>
<organism evidence="2 3">
    <name type="scientific">Heterorhabditis bacteriophora</name>
    <name type="common">Entomopathogenic nematode worm</name>
    <dbReference type="NCBI Taxonomy" id="37862"/>
    <lineage>
        <taxon>Eukaryota</taxon>
        <taxon>Metazoa</taxon>
        <taxon>Ecdysozoa</taxon>
        <taxon>Nematoda</taxon>
        <taxon>Chromadorea</taxon>
        <taxon>Rhabditida</taxon>
        <taxon>Rhabditina</taxon>
        <taxon>Rhabditomorpha</taxon>
        <taxon>Strongyloidea</taxon>
        <taxon>Heterorhabditidae</taxon>
        <taxon>Heterorhabditis</taxon>
    </lineage>
</organism>
<feature type="transmembrane region" description="Helical" evidence="1">
    <location>
        <begin position="121"/>
        <end position="140"/>
    </location>
</feature>
<keyword evidence="1" id="KW-0812">Transmembrane</keyword>
<evidence type="ECO:0000313" key="2">
    <source>
        <dbReference type="Proteomes" id="UP000095283"/>
    </source>
</evidence>
<sequence>MIICYFRSLSIDIANACQHTTKRPAPTERGVEAKKMAAQVMPDPYTTYDAFRSEQLIHRYIWFRSQIYVTVSIGSSPTEWRIDVCAGHLRWDAAAAQQCASSDNREHDLSRYSRRSPHCTLFPLFLSILSLSAFTLRFLLSFTSFLL</sequence>
<keyword evidence="1" id="KW-0472">Membrane</keyword>
<dbReference type="AlphaFoldDB" id="A0A1I7XSR0"/>